<keyword evidence="3" id="KW-0963">Cytoplasm</keyword>
<dbReference type="NCBIfam" id="TIGR03012">
    <property type="entry name" value="sulf_tusD_dsrE"/>
    <property type="match status" value="1"/>
</dbReference>
<gene>
    <name evidence="5" type="primary">tusD</name>
    <name evidence="5" type="ORF">GCM10023151_03420</name>
</gene>
<comment type="subcellular location">
    <subcellularLocation>
        <location evidence="1">Cytoplasm</location>
    </subcellularLocation>
</comment>
<organism evidence="5 6">
    <name type="scientific">Kangiella marina</name>
    <dbReference type="NCBI Taxonomy" id="1079178"/>
    <lineage>
        <taxon>Bacteria</taxon>
        <taxon>Pseudomonadati</taxon>
        <taxon>Pseudomonadota</taxon>
        <taxon>Gammaproteobacteria</taxon>
        <taxon>Kangiellales</taxon>
        <taxon>Kangiellaceae</taxon>
        <taxon>Kangiella</taxon>
    </lineage>
</organism>
<reference evidence="6" key="1">
    <citation type="journal article" date="2019" name="Int. J. Syst. Evol. Microbiol.">
        <title>The Global Catalogue of Microorganisms (GCM) 10K type strain sequencing project: providing services to taxonomists for standard genome sequencing and annotation.</title>
        <authorList>
            <consortium name="The Broad Institute Genomics Platform"/>
            <consortium name="The Broad Institute Genome Sequencing Center for Infectious Disease"/>
            <person name="Wu L."/>
            <person name="Ma J."/>
        </authorList>
    </citation>
    <scope>NUCLEOTIDE SEQUENCE [LARGE SCALE GENOMIC DNA]</scope>
    <source>
        <strain evidence="6">JCM 17728</strain>
    </source>
</reference>
<comment type="similarity">
    <text evidence="2">Belongs to the DsrE/TusD family.</text>
</comment>
<dbReference type="SUPFAM" id="SSF75169">
    <property type="entry name" value="DsrEFH-like"/>
    <property type="match status" value="1"/>
</dbReference>
<evidence type="ECO:0000256" key="2">
    <source>
        <dbReference type="ARBA" id="ARBA00007067"/>
    </source>
</evidence>
<dbReference type="Gene3D" id="3.40.1260.10">
    <property type="entry name" value="DsrEFH-like"/>
    <property type="match status" value="1"/>
</dbReference>
<dbReference type="Pfam" id="PF02635">
    <property type="entry name" value="DsrE"/>
    <property type="match status" value="1"/>
</dbReference>
<evidence type="ECO:0000256" key="1">
    <source>
        <dbReference type="ARBA" id="ARBA00004496"/>
    </source>
</evidence>
<dbReference type="InterPro" id="IPR027396">
    <property type="entry name" value="DsrEFH-like"/>
</dbReference>
<keyword evidence="4" id="KW-0808">Transferase</keyword>
<dbReference type="Proteomes" id="UP001501011">
    <property type="component" value="Unassembled WGS sequence"/>
</dbReference>
<dbReference type="EMBL" id="BAABFV010000001">
    <property type="protein sequence ID" value="GAA4355944.1"/>
    <property type="molecule type" value="Genomic_DNA"/>
</dbReference>
<proteinExistence type="inferred from homology"/>
<dbReference type="PANTHER" id="PTHR34874:SF3">
    <property type="entry name" value="SULFURTRANSFERASE TUSD"/>
    <property type="match status" value="1"/>
</dbReference>
<dbReference type="InterPro" id="IPR003787">
    <property type="entry name" value="Sulphur_relay_DsrE/F-like"/>
</dbReference>
<dbReference type="PANTHER" id="PTHR34874">
    <property type="entry name" value="PROTEIN YCHN"/>
    <property type="match status" value="1"/>
</dbReference>
<name>A0ABP8ICI7_9GAMM</name>
<keyword evidence="6" id="KW-1185">Reference proteome</keyword>
<evidence type="ECO:0000313" key="6">
    <source>
        <dbReference type="Proteomes" id="UP001501011"/>
    </source>
</evidence>
<dbReference type="NCBIfam" id="NF001237">
    <property type="entry name" value="PRK00207.1"/>
    <property type="match status" value="1"/>
</dbReference>
<sequence length="132" mass="14499">MDMATFSLLVTANPYSSQGQFSAIQFAKTLLEQGHVIKRVFFYADGVLVASRLNCPPSDEYHLTKTWAKLAIEHNFELVACVTVAMKRGVTNVAEAERNVLIGDNLDPAFEISGLGQLTEAMLESDRLVSFG</sequence>
<evidence type="ECO:0000256" key="4">
    <source>
        <dbReference type="ARBA" id="ARBA00022679"/>
    </source>
</evidence>
<evidence type="ECO:0000313" key="5">
    <source>
        <dbReference type="EMBL" id="GAA4355944.1"/>
    </source>
</evidence>
<comment type="caution">
    <text evidence="5">The sequence shown here is derived from an EMBL/GenBank/DDBJ whole genome shotgun (WGS) entry which is preliminary data.</text>
</comment>
<evidence type="ECO:0000256" key="3">
    <source>
        <dbReference type="ARBA" id="ARBA00022490"/>
    </source>
</evidence>
<protein>
    <submittedName>
        <fullName evidence="5">Sulfurtransferase complex subunit TusD</fullName>
    </submittedName>
</protein>
<accession>A0ABP8ICI7</accession>
<dbReference type="InterPro" id="IPR017463">
    <property type="entry name" value="Sulphur_relay_TusD/DsrE"/>
</dbReference>